<evidence type="ECO:0000313" key="1">
    <source>
        <dbReference type="EMBL" id="QZI84542.1"/>
    </source>
</evidence>
<protein>
    <submittedName>
        <fullName evidence="1">Uncharacterized protein</fullName>
    </submittedName>
</protein>
<reference evidence="1 2" key="1">
    <citation type="submission" date="2021-05" db="EMBL/GenBank/DDBJ databases">
        <title>Naturally bred epsilon2 phages have an improved host range and effectivity in uropathogenic E. coli over their ancestor phages.</title>
        <authorList>
            <person name="Saez D."/>
            <person name="Loose M."/>
            <person name="Mutti M."/>
            <person name="Visram Z."/>
            <person name="Hitzenhammer E."/>
            <person name="Dippel D."/>
            <person name="Tisakova L."/>
            <person name="Schertler S."/>
            <person name="Wittmann J."/>
            <person name="Corsini L."/>
            <person name="Wagenlehner F."/>
        </authorList>
    </citation>
    <scope>NUCLEOTIDE SEQUENCE [LARGE SCALE GENOMIC DNA]</scope>
</reference>
<evidence type="ECO:0000313" key="2">
    <source>
        <dbReference type="Proteomes" id="UP000828645"/>
    </source>
</evidence>
<organism evidence="1 2">
    <name type="scientific">Escherichia phage vB_EcoP-UTI89UKE2</name>
    <dbReference type="NCBI Taxonomy" id="2865826"/>
    <lineage>
        <taxon>Viruses</taxon>
        <taxon>Duplodnaviria</taxon>
        <taxon>Heunggongvirae</taxon>
        <taxon>Uroviricota</taxon>
        <taxon>Caudoviricetes</taxon>
        <taxon>Autographivirales</taxon>
        <taxon>Autosignataviridae</taxon>
        <taxon>Molineuxvirinae</taxon>
        <taxon>Vectrevirus</taxon>
        <taxon>Vectrevirus PUTI89UKE2</taxon>
    </lineage>
</organism>
<dbReference type="EMBL" id="MZ234049">
    <property type="protein sequence ID" value="QZI84542.1"/>
    <property type="molecule type" value="Genomic_DNA"/>
</dbReference>
<dbReference type="Proteomes" id="UP000828645">
    <property type="component" value="Segment"/>
</dbReference>
<gene>
    <name evidence="1" type="ORF">UTI89UKE2_008</name>
</gene>
<proteinExistence type="predicted"/>
<name>A0AAE8C437_9CAUD</name>
<sequence>MVLKKVSCKPLAIKGAGMSANLQLQLFGNFTEAQFRNKHEVIGSFMVKHAE</sequence>
<accession>A0AAE8C437</accession>
<keyword evidence="2" id="KW-1185">Reference proteome</keyword>